<keyword evidence="3" id="KW-1185">Reference proteome</keyword>
<feature type="non-terminal residue" evidence="2">
    <location>
        <position position="1"/>
    </location>
</feature>
<dbReference type="Pfam" id="PF13456">
    <property type="entry name" value="RVT_3"/>
    <property type="match status" value="1"/>
</dbReference>
<dbReference type="GO" id="GO:0003676">
    <property type="term" value="F:nucleic acid binding"/>
    <property type="evidence" value="ECO:0007669"/>
    <property type="project" value="InterPro"/>
</dbReference>
<feature type="non-terminal residue" evidence="2">
    <location>
        <position position="79"/>
    </location>
</feature>
<evidence type="ECO:0000313" key="2">
    <source>
        <dbReference type="EMBL" id="MBA0829214.1"/>
    </source>
</evidence>
<sequence length="79" mass="8639">KPPSGYAKINFDASVNNNKTCYGVIVRDKDGFVIGGGGGFKEEILMVEWAELYAFEESLKIVWCLNITAAVFETDSASL</sequence>
<name>A0A7J9J5T3_9ROSI</name>
<reference evidence="2 3" key="1">
    <citation type="journal article" date="2019" name="Genome Biol. Evol.">
        <title>Insights into the evolution of the New World diploid cottons (Gossypium, subgenus Houzingenia) based on genome sequencing.</title>
        <authorList>
            <person name="Grover C.E."/>
            <person name="Arick M.A. 2nd"/>
            <person name="Thrash A."/>
            <person name="Conover J.L."/>
            <person name="Sanders W.S."/>
            <person name="Peterson D.G."/>
            <person name="Frelichowski J.E."/>
            <person name="Scheffler J.A."/>
            <person name="Scheffler B.E."/>
            <person name="Wendel J.F."/>
        </authorList>
    </citation>
    <scope>NUCLEOTIDE SEQUENCE [LARGE SCALE GENOMIC DNA]</scope>
    <source>
        <strain evidence="2">6</strain>
        <tissue evidence="2">Leaf</tissue>
    </source>
</reference>
<feature type="domain" description="RNase H type-1" evidence="1">
    <location>
        <begin position="10"/>
        <end position="79"/>
    </location>
</feature>
<organism evidence="2 3">
    <name type="scientific">Gossypium armourianum</name>
    <dbReference type="NCBI Taxonomy" id="34283"/>
    <lineage>
        <taxon>Eukaryota</taxon>
        <taxon>Viridiplantae</taxon>
        <taxon>Streptophyta</taxon>
        <taxon>Embryophyta</taxon>
        <taxon>Tracheophyta</taxon>
        <taxon>Spermatophyta</taxon>
        <taxon>Magnoliopsida</taxon>
        <taxon>eudicotyledons</taxon>
        <taxon>Gunneridae</taxon>
        <taxon>Pentapetalae</taxon>
        <taxon>rosids</taxon>
        <taxon>malvids</taxon>
        <taxon>Malvales</taxon>
        <taxon>Malvaceae</taxon>
        <taxon>Malvoideae</taxon>
        <taxon>Gossypium</taxon>
    </lineage>
</organism>
<dbReference type="AlphaFoldDB" id="A0A7J9J5T3"/>
<dbReference type="EMBL" id="JABFAE010000006">
    <property type="protein sequence ID" value="MBA0829214.1"/>
    <property type="molecule type" value="Genomic_DNA"/>
</dbReference>
<gene>
    <name evidence="2" type="ORF">Goarm_013833</name>
</gene>
<accession>A0A7J9J5T3</accession>
<dbReference type="InterPro" id="IPR002156">
    <property type="entry name" value="RNaseH_domain"/>
</dbReference>
<dbReference type="PANTHER" id="PTHR47074">
    <property type="entry name" value="BNAC02G40300D PROTEIN"/>
    <property type="match status" value="1"/>
</dbReference>
<proteinExistence type="predicted"/>
<dbReference type="GO" id="GO:0004523">
    <property type="term" value="F:RNA-DNA hybrid ribonuclease activity"/>
    <property type="evidence" value="ECO:0007669"/>
    <property type="project" value="InterPro"/>
</dbReference>
<comment type="caution">
    <text evidence="2">The sequence shown here is derived from an EMBL/GenBank/DDBJ whole genome shotgun (WGS) entry which is preliminary data.</text>
</comment>
<dbReference type="Proteomes" id="UP000593575">
    <property type="component" value="Unassembled WGS sequence"/>
</dbReference>
<evidence type="ECO:0000313" key="3">
    <source>
        <dbReference type="Proteomes" id="UP000593575"/>
    </source>
</evidence>
<protein>
    <recommendedName>
        <fullName evidence="1">RNase H type-1 domain-containing protein</fullName>
    </recommendedName>
</protein>
<dbReference type="Gene3D" id="3.30.420.10">
    <property type="entry name" value="Ribonuclease H-like superfamily/Ribonuclease H"/>
    <property type="match status" value="1"/>
</dbReference>
<evidence type="ECO:0000259" key="1">
    <source>
        <dbReference type="Pfam" id="PF13456"/>
    </source>
</evidence>
<dbReference type="InterPro" id="IPR052929">
    <property type="entry name" value="RNase_H-like_EbsB-rel"/>
</dbReference>
<dbReference type="PANTHER" id="PTHR47074:SF48">
    <property type="entry name" value="POLYNUCLEOTIDYL TRANSFERASE, RIBONUCLEASE H-LIKE SUPERFAMILY PROTEIN"/>
    <property type="match status" value="1"/>
</dbReference>
<dbReference type="InterPro" id="IPR012337">
    <property type="entry name" value="RNaseH-like_sf"/>
</dbReference>
<dbReference type="SUPFAM" id="SSF53098">
    <property type="entry name" value="Ribonuclease H-like"/>
    <property type="match status" value="1"/>
</dbReference>
<dbReference type="InterPro" id="IPR036397">
    <property type="entry name" value="RNaseH_sf"/>
</dbReference>